<dbReference type="GO" id="GO:0045121">
    <property type="term" value="C:membrane raft"/>
    <property type="evidence" value="ECO:0007669"/>
    <property type="project" value="TreeGrafter"/>
</dbReference>
<dbReference type="InterPro" id="IPR013106">
    <property type="entry name" value="Ig_V-set"/>
</dbReference>
<dbReference type="InterPro" id="IPR013783">
    <property type="entry name" value="Ig-like_fold"/>
</dbReference>
<dbReference type="SUPFAM" id="SSF48726">
    <property type="entry name" value="Immunoglobulin"/>
    <property type="match status" value="2"/>
</dbReference>
<dbReference type="SMART" id="SM00409">
    <property type="entry name" value="IG"/>
    <property type="match status" value="1"/>
</dbReference>
<feature type="domain" description="Ig-like" evidence="4">
    <location>
        <begin position="15"/>
        <end position="123"/>
    </location>
</feature>
<dbReference type="EMBL" id="SCKG01000018">
    <property type="protein sequence ID" value="TDH00717.1"/>
    <property type="molecule type" value="Genomic_DNA"/>
</dbReference>
<evidence type="ECO:0000313" key="5">
    <source>
        <dbReference type="EMBL" id="TDH00717.1"/>
    </source>
</evidence>
<sequence>MAQFRWIIIYFFLIPMLQFTAAATPSFTVRVGDEVTLPCEHVIDGQKGNSTTWVFSELENTPKVVLIGRGRITENAKADRLSVTEKCSLVIKKVTEEDAGLYTCRQFNKSGQQQGEDALVELSIVTMTEHNSADDVTLHCFVSTYERCQHTVKWLFQSKYVEIDNQDLRTSQSPCYTSVTVPTSHFSYTSRYQFFRCEVTEGDKVQEFPFSPQSSSEKPGEDTITTTESTKQNQASTNDASPNLQAGTGWSALDYIMLALHVAEVLLMTVITVLLIRS</sequence>
<evidence type="ECO:0000256" key="1">
    <source>
        <dbReference type="SAM" id="MobiDB-lite"/>
    </source>
</evidence>
<dbReference type="SMART" id="SM00408">
    <property type="entry name" value="IGc2"/>
    <property type="match status" value="1"/>
</dbReference>
<dbReference type="AlphaFoldDB" id="A0A484CAQ9"/>
<accession>A0A484CAQ9</accession>
<evidence type="ECO:0000313" key="6">
    <source>
        <dbReference type="Proteomes" id="UP000295070"/>
    </source>
</evidence>
<protein>
    <recommendedName>
        <fullName evidence="4">Ig-like domain-containing protein</fullName>
    </recommendedName>
</protein>
<proteinExistence type="predicted"/>
<dbReference type="GO" id="GO:0035723">
    <property type="term" value="P:interleukin-15-mediated signaling pathway"/>
    <property type="evidence" value="ECO:0007669"/>
    <property type="project" value="TreeGrafter"/>
</dbReference>
<feature type="chain" id="PRO_5019768345" description="Ig-like domain-containing protein" evidence="3">
    <location>
        <begin position="23"/>
        <end position="278"/>
    </location>
</feature>
<dbReference type="Pfam" id="PF07686">
    <property type="entry name" value="V-set"/>
    <property type="match status" value="1"/>
</dbReference>
<dbReference type="PANTHER" id="PTHR11422:SF5">
    <property type="entry name" value="DIVERSE IMMUNOGLOBULIN DOMAIN-CONTAINING PROTEIN 1.1 ISOFORM X1-RELATED"/>
    <property type="match status" value="1"/>
</dbReference>
<feature type="signal peptide" evidence="3">
    <location>
        <begin position="1"/>
        <end position="22"/>
    </location>
</feature>
<dbReference type="GO" id="GO:0009897">
    <property type="term" value="C:external side of plasma membrane"/>
    <property type="evidence" value="ECO:0007669"/>
    <property type="project" value="TreeGrafter"/>
</dbReference>
<dbReference type="InterPro" id="IPR003599">
    <property type="entry name" value="Ig_sub"/>
</dbReference>
<keyword evidence="2" id="KW-1133">Transmembrane helix</keyword>
<dbReference type="InterPro" id="IPR003598">
    <property type="entry name" value="Ig_sub2"/>
</dbReference>
<dbReference type="GO" id="GO:0070374">
    <property type="term" value="P:positive regulation of ERK1 and ERK2 cascade"/>
    <property type="evidence" value="ECO:0007669"/>
    <property type="project" value="TreeGrafter"/>
</dbReference>
<evidence type="ECO:0000259" key="4">
    <source>
        <dbReference type="PROSITE" id="PS50835"/>
    </source>
</evidence>
<evidence type="ECO:0000256" key="2">
    <source>
        <dbReference type="SAM" id="Phobius"/>
    </source>
</evidence>
<name>A0A484CAQ9_PERFV</name>
<dbReference type="CDD" id="cd00096">
    <property type="entry name" value="Ig"/>
    <property type="match status" value="1"/>
</dbReference>
<dbReference type="GO" id="GO:0042110">
    <property type="term" value="P:T cell activation"/>
    <property type="evidence" value="ECO:0007669"/>
    <property type="project" value="TreeGrafter"/>
</dbReference>
<keyword evidence="2" id="KW-0472">Membrane</keyword>
<feature type="compositionally biased region" description="Polar residues" evidence="1">
    <location>
        <begin position="211"/>
        <end position="243"/>
    </location>
</feature>
<reference evidence="5 6" key="1">
    <citation type="submission" date="2019-01" db="EMBL/GenBank/DDBJ databases">
        <title>A chromosome-scale genome assembly of the yellow perch, Perca flavescens.</title>
        <authorList>
            <person name="Feron R."/>
            <person name="Morvezen R."/>
            <person name="Bestin A."/>
            <person name="Haffray P."/>
            <person name="Klopp C."/>
            <person name="Zahm M."/>
            <person name="Cabau C."/>
            <person name="Roques C."/>
            <person name="Donnadieu C."/>
            <person name="Bouchez O."/>
            <person name="Christie M."/>
            <person name="Larson W."/>
            <person name="Guiguen Y."/>
        </authorList>
    </citation>
    <scope>NUCLEOTIDE SEQUENCE [LARGE SCALE GENOMIC DNA]</scope>
    <source>
        <strain evidence="5">YP-PL-M2</strain>
        <tissue evidence="5">Blood</tissue>
    </source>
</reference>
<feature type="transmembrane region" description="Helical" evidence="2">
    <location>
        <begin position="255"/>
        <end position="276"/>
    </location>
</feature>
<feature type="region of interest" description="Disordered" evidence="1">
    <location>
        <begin position="208"/>
        <end position="243"/>
    </location>
</feature>
<dbReference type="PANTHER" id="PTHR11422">
    <property type="entry name" value="T-CELL SURFACE GLYCOPROTEIN CD4"/>
    <property type="match status" value="1"/>
</dbReference>
<dbReference type="GO" id="GO:0042289">
    <property type="term" value="F:MHC class II protein binding"/>
    <property type="evidence" value="ECO:0007669"/>
    <property type="project" value="TreeGrafter"/>
</dbReference>
<keyword evidence="3" id="KW-0732">Signal</keyword>
<gene>
    <name evidence="5" type="ORF">EPR50_G00191370</name>
</gene>
<dbReference type="GO" id="GO:1990782">
    <property type="term" value="F:protein tyrosine kinase binding"/>
    <property type="evidence" value="ECO:0007669"/>
    <property type="project" value="TreeGrafter"/>
</dbReference>
<dbReference type="Gene3D" id="2.60.40.10">
    <property type="entry name" value="Immunoglobulins"/>
    <property type="match status" value="1"/>
</dbReference>
<keyword evidence="2" id="KW-0812">Transmembrane</keyword>
<comment type="caution">
    <text evidence="5">The sequence shown here is derived from an EMBL/GenBank/DDBJ whole genome shotgun (WGS) entry which is preliminary data.</text>
</comment>
<dbReference type="PROSITE" id="PS50835">
    <property type="entry name" value="IG_LIKE"/>
    <property type="match status" value="1"/>
</dbReference>
<dbReference type="InterPro" id="IPR007110">
    <property type="entry name" value="Ig-like_dom"/>
</dbReference>
<keyword evidence="6" id="KW-1185">Reference proteome</keyword>
<dbReference type="InterPro" id="IPR036179">
    <property type="entry name" value="Ig-like_dom_sf"/>
</dbReference>
<organism evidence="5 6">
    <name type="scientific">Perca flavescens</name>
    <name type="common">American yellow perch</name>
    <name type="synonym">Morone flavescens</name>
    <dbReference type="NCBI Taxonomy" id="8167"/>
    <lineage>
        <taxon>Eukaryota</taxon>
        <taxon>Metazoa</taxon>
        <taxon>Chordata</taxon>
        <taxon>Craniata</taxon>
        <taxon>Vertebrata</taxon>
        <taxon>Euteleostomi</taxon>
        <taxon>Actinopterygii</taxon>
        <taxon>Neopterygii</taxon>
        <taxon>Teleostei</taxon>
        <taxon>Neoteleostei</taxon>
        <taxon>Acanthomorphata</taxon>
        <taxon>Eupercaria</taxon>
        <taxon>Perciformes</taxon>
        <taxon>Percoidei</taxon>
        <taxon>Percidae</taxon>
        <taxon>Percinae</taxon>
        <taxon>Perca</taxon>
    </lineage>
</organism>
<dbReference type="Proteomes" id="UP000295070">
    <property type="component" value="Chromosome 18"/>
</dbReference>
<evidence type="ECO:0000256" key="3">
    <source>
        <dbReference type="SAM" id="SignalP"/>
    </source>
</evidence>